<dbReference type="SUPFAM" id="SSF53187">
    <property type="entry name" value="Zn-dependent exopeptidases"/>
    <property type="match status" value="1"/>
</dbReference>
<evidence type="ECO:0000256" key="7">
    <source>
        <dbReference type="ARBA" id="ARBA00022490"/>
    </source>
</evidence>
<evidence type="ECO:0000256" key="13">
    <source>
        <dbReference type="ARBA" id="ARBA00023244"/>
    </source>
</evidence>
<keyword evidence="7" id="KW-0963">Cytoplasm</keyword>
<comment type="caution">
    <text evidence="19">The sequence shown here is derived from an EMBL/GenBank/DDBJ whole genome shotgun (WGS) entry which is preliminary data.</text>
</comment>
<evidence type="ECO:0000256" key="17">
    <source>
        <dbReference type="SAM" id="MobiDB-lite"/>
    </source>
</evidence>
<dbReference type="InterPro" id="IPR001260">
    <property type="entry name" value="Coprogen_oxidase_aer"/>
</dbReference>
<evidence type="ECO:0000256" key="2">
    <source>
        <dbReference type="ARBA" id="ARBA00004496"/>
    </source>
</evidence>
<comment type="function">
    <text evidence="16">Involved in the heme biosynthesis. Catalyzes the aerobic oxidative decarboxylation of propionate groups of rings A and B of coproporphyrinogen-III to yield the vinyl groups in protoporphyrinogen-IX.</text>
</comment>
<feature type="region of interest" description="Disordered" evidence="17">
    <location>
        <begin position="37"/>
        <end position="56"/>
    </location>
</feature>
<evidence type="ECO:0000256" key="8">
    <source>
        <dbReference type="ARBA" id="ARBA00022729"/>
    </source>
</evidence>
<dbReference type="PANTHER" id="PTHR10755">
    <property type="entry name" value="COPROPORPHYRINOGEN III OXIDASE, MITOCHONDRIAL"/>
    <property type="match status" value="1"/>
</dbReference>
<gene>
    <name evidence="19" type="ORF">BBAD15_g239</name>
</gene>
<protein>
    <recommendedName>
        <fullName evidence="6">coproporphyrinogen oxidase</fullName>
        <ecNumber evidence="6">1.3.3.3</ecNumber>
    </recommendedName>
</protein>
<dbReference type="HAMAP" id="MF_00333">
    <property type="entry name" value="Coprogen_oxidas"/>
    <property type="match status" value="1"/>
</dbReference>
<dbReference type="GO" id="GO:0071555">
    <property type="term" value="P:cell wall organization"/>
    <property type="evidence" value="ECO:0007669"/>
    <property type="project" value="UniProtKB-KW"/>
</dbReference>
<dbReference type="InterPro" id="IPR036406">
    <property type="entry name" value="Coprogen_oxidase_aer_sf"/>
</dbReference>
<dbReference type="Pfam" id="PF01218">
    <property type="entry name" value="Coprogen_oxidas"/>
    <property type="match status" value="1"/>
</dbReference>
<organism evidence="19 20">
    <name type="scientific">Beauveria bassiana D1-5</name>
    <dbReference type="NCBI Taxonomy" id="1245745"/>
    <lineage>
        <taxon>Eukaryota</taxon>
        <taxon>Fungi</taxon>
        <taxon>Dikarya</taxon>
        <taxon>Ascomycota</taxon>
        <taxon>Pezizomycotina</taxon>
        <taxon>Sordariomycetes</taxon>
        <taxon>Hypocreomycetidae</taxon>
        <taxon>Hypocreales</taxon>
        <taxon>Cordycipitaceae</taxon>
        <taxon>Beauveria</taxon>
    </lineage>
</organism>
<name>A0A0A2WL03_BEABA</name>
<dbReference type="UniPathway" id="UPA00251">
    <property type="reaction ID" value="UER00322"/>
</dbReference>
<dbReference type="PROSITE" id="PS01021">
    <property type="entry name" value="COPROGEN_OXIDASE"/>
    <property type="match status" value="1"/>
</dbReference>
<sequence length="562" mass="62600">MSKIKSLKQLTTRRQVLLTGLAALTLTGMNKALAKEEATSLKTSNSHSKVAKKSGAKRIVMLDPGHGGIDTGAIGHNGSKEKHVVLAIAKNVRSILRSKGIDARLTRTTDEFIPLYDRVEIAHQHGADLFMSIHADGFTSPTAAGASVFALSNRGASSAMAKYLSDRENAADDVAGSKVKDKDHYLQQVLFDLVQTDTIKNSLTLGSHILKQIKPVHKLHSRNTEQAAFVVLKSPSIPSVLVETSFITNPGEEKLLGTTAFRQKIATAIASGVMSYFNWFDNHKLSALDGAVFQEDNWQREGGGGGRSRVLRGGAVFEQAGVNFSHVHGDAMPASATAHRPELAGRSFQAMGVSLVVHPNNPYVPTSHANVRFFIAEKPGSDPVWWFGGGFDLTPYYGFEEDAVHWHRTAYDLCQPFGDDVFPRYKKWCDDYFFIKHRNEQRGIGGLFFDDLNKPDFDYGFRFIQAVGQGYLDAYLPIVERRKDIPFGERERDFQLYRRGRYVEFNLVWDRGTLFGLQTGGRTESILMSMPPLVRWEYDYQPEEGSPEAALYSDFLPVKEWV</sequence>
<evidence type="ECO:0000256" key="3">
    <source>
        <dbReference type="ARBA" id="ARBA00005168"/>
    </source>
</evidence>
<keyword evidence="8" id="KW-0732">Signal</keyword>
<keyword evidence="14" id="KW-0961">Cell wall biogenesis/degradation</keyword>
<evidence type="ECO:0000256" key="6">
    <source>
        <dbReference type="ARBA" id="ARBA00012869"/>
    </source>
</evidence>
<dbReference type="FunFam" id="3.40.1500.10:FF:000001">
    <property type="entry name" value="Oxygen-dependent coproporphyrinogen-III oxidase"/>
    <property type="match status" value="1"/>
</dbReference>
<keyword evidence="11" id="KW-0560">Oxidoreductase</keyword>
<evidence type="ECO:0000256" key="16">
    <source>
        <dbReference type="ARBA" id="ARBA00059657"/>
    </source>
</evidence>
<evidence type="ECO:0000256" key="11">
    <source>
        <dbReference type="ARBA" id="ARBA00023002"/>
    </source>
</evidence>
<evidence type="ECO:0000256" key="14">
    <source>
        <dbReference type="ARBA" id="ARBA00023316"/>
    </source>
</evidence>
<comment type="similarity">
    <text evidence="4">Belongs to the aerobic coproporphyrinogen-III oxidase family.</text>
</comment>
<dbReference type="FunFam" id="3.40.630.40:FF:000002">
    <property type="entry name" value="N-acetylmuramoyl-L-alanine amidase AmiA"/>
    <property type="match status" value="1"/>
</dbReference>
<evidence type="ECO:0000256" key="1">
    <source>
        <dbReference type="ARBA" id="ARBA00004418"/>
    </source>
</evidence>
<dbReference type="InterPro" id="IPR002508">
    <property type="entry name" value="MurNAc-LAA_cat"/>
</dbReference>
<dbReference type="PRINTS" id="PR00073">
    <property type="entry name" value="COPRGNOXDASE"/>
</dbReference>
<dbReference type="CDD" id="cd02696">
    <property type="entry name" value="MurNAc-LAA"/>
    <property type="match status" value="1"/>
</dbReference>
<accession>A0A0A2WL03</accession>
<dbReference type="EMBL" id="ANFO01000023">
    <property type="protein sequence ID" value="KGQ13759.1"/>
    <property type="molecule type" value="Genomic_DNA"/>
</dbReference>
<dbReference type="GO" id="GO:0009253">
    <property type="term" value="P:peptidoglycan catabolic process"/>
    <property type="evidence" value="ECO:0007669"/>
    <property type="project" value="InterPro"/>
</dbReference>
<dbReference type="NCBIfam" id="NF003727">
    <property type="entry name" value="PRK05330.1"/>
    <property type="match status" value="1"/>
</dbReference>
<dbReference type="Proteomes" id="UP000030106">
    <property type="component" value="Unassembled WGS sequence"/>
</dbReference>
<evidence type="ECO:0000256" key="9">
    <source>
        <dbReference type="ARBA" id="ARBA00022764"/>
    </source>
</evidence>
<dbReference type="EC" id="1.3.3.3" evidence="6"/>
<evidence type="ECO:0000313" key="19">
    <source>
        <dbReference type="EMBL" id="KGQ13759.1"/>
    </source>
</evidence>
<comment type="subcellular location">
    <subcellularLocation>
        <location evidence="2">Cytoplasm</location>
    </subcellularLocation>
    <subcellularLocation>
        <location evidence="1">Periplasm</location>
    </subcellularLocation>
</comment>
<feature type="domain" description="MurNAc-LAA" evidence="18">
    <location>
        <begin position="119"/>
        <end position="274"/>
    </location>
</feature>
<evidence type="ECO:0000256" key="10">
    <source>
        <dbReference type="ARBA" id="ARBA00022801"/>
    </source>
</evidence>
<dbReference type="AlphaFoldDB" id="A0A0A2WL03"/>
<dbReference type="GO" id="GO:0042597">
    <property type="term" value="C:periplasmic space"/>
    <property type="evidence" value="ECO:0007669"/>
    <property type="project" value="UniProtKB-SubCell"/>
</dbReference>
<keyword evidence="10" id="KW-0378">Hydrolase</keyword>
<dbReference type="Pfam" id="PF01520">
    <property type="entry name" value="Amidase_3"/>
    <property type="match status" value="1"/>
</dbReference>
<keyword evidence="13" id="KW-0627">Porphyrin biosynthesis</keyword>
<dbReference type="InterPro" id="IPR018375">
    <property type="entry name" value="Coprogen_oxidase_CS"/>
</dbReference>
<dbReference type="SMART" id="SM00646">
    <property type="entry name" value="Ami_3"/>
    <property type="match status" value="1"/>
</dbReference>
<evidence type="ECO:0000256" key="15">
    <source>
        <dbReference type="ARBA" id="ARBA00049102"/>
    </source>
</evidence>
<comment type="catalytic activity">
    <reaction evidence="15">
        <text>coproporphyrinogen III + O2 + 2 H(+) = protoporphyrinogen IX + 2 CO2 + 2 H2O</text>
        <dbReference type="Rhea" id="RHEA:18257"/>
        <dbReference type="ChEBI" id="CHEBI:15377"/>
        <dbReference type="ChEBI" id="CHEBI:15378"/>
        <dbReference type="ChEBI" id="CHEBI:15379"/>
        <dbReference type="ChEBI" id="CHEBI:16526"/>
        <dbReference type="ChEBI" id="CHEBI:57307"/>
        <dbReference type="ChEBI" id="CHEBI:57309"/>
        <dbReference type="EC" id="1.3.3.3"/>
    </reaction>
</comment>
<dbReference type="GO" id="GO:0005737">
    <property type="term" value="C:cytoplasm"/>
    <property type="evidence" value="ECO:0007669"/>
    <property type="project" value="UniProtKB-SubCell"/>
</dbReference>
<proteinExistence type="inferred from homology"/>
<dbReference type="Gene3D" id="3.40.630.40">
    <property type="entry name" value="Zn-dependent exopeptidases"/>
    <property type="match status" value="1"/>
</dbReference>
<evidence type="ECO:0000256" key="4">
    <source>
        <dbReference type="ARBA" id="ARBA00010644"/>
    </source>
</evidence>
<dbReference type="SUPFAM" id="SSF102886">
    <property type="entry name" value="Coproporphyrinogen III oxidase"/>
    <property type="match status" value="1"/>
</dbReference>
<evidence type="ECO:0000256" key="5">
    <source>
        <dbReference type="ARBA" id="ARBA00011738"/>
    </source>
</evidence>
<keyword evidence="12" id="KW-0350">Heme biosynthesis</keyword>
<dbReference type="HOGENOM" id="CLU_484819_0_0_1"/>
<reference evidence="19 20" key="1">
    <citation type="submission" date="2012-10" db="EMBL/GenBank/DDBJ databases">
        <title>Genome sequencing and analysis of entomopathogenic fungi Beauveria bassiana D1-5.</title>
        <authorList>
            <person name="Li Q."/>
            <person name="Wang L."/>
            <person name="Zhang Z."/>
            <person name="Wang Q."/>
            <person name="Ren J."/>
            <person name="Wang M."/>
            <person name="Xu W."/>
            <person name="Wang J."/>
            <person name="Lu Y."/>
            <person name="Du Q."/>
            <person name="Sun Z."/>
        </authorList>
    </citation>
    <scope>NUCLEOTIDE SEQUENCE [LARGE SCALE GENOMIC DNA]</scope>
    <source>
        <strain evidence="19 20">D1-5</strain>
    </source>
</reference>
<dbReference type="GO" id="GO:0004109">
    <property type="term" value="F:coproporphyrinogen oxidase activity"/>
    <property type="evidence" value="ECO:0007669"/>
    <property type="project" value="UniProtKB-EC"/>
</dbReference>
<evidence type="ECO:0000313" key="20">
    <source>
        <dbReference type="Proteomes" id="UP000030106"/>
    </source>
</evidence>
<evidence type="ECO:0000256" key="12">
    <source>
        <dbReference type="ARBA" id="ARBA00023133"/>
    </source>
</evidence>
<dbReference type="PANTHER" id="PTHR10755:SF0">
    <property type="entry name" value="OXYGEN-DEPENDENT COPROPORPHYRINOGEN-III OXIDASE, MITOCHONDRIAL"/>
    <property type="match status" value="1"/>
</dbReference>
<comment type="subunit">
    <text evidence="5">Homodimer.</text>
</comment>
<comment type="pathway">
    <text evidence="3">Porphyrin-containing compound metabolism; protoporphyrin-IX biosynthesis; protoporphyrinogen-IX from coproporphyrinogen-III (O2 route): step 1/1.</text>
</comment>
<dbReference type="NCBIfam" id="NF007652">
    <property type="entry name" value="PRK10319.1"/>
    <property type="match status" value="1"/>
</dbReference>
<dbReference type="Gene3D" id="3.40.1500.10">
    <property type="entry name" value="Coproporphyrinogen III oxidase, aerobic"/>
    <property type="match status" value="1"/>
</dbReference>
<keyword evidence="9" id="KW-0574">Periplasm</keyword>
<evidence type="ECO:0000259" key="18">
    <source>
        <dbReference type="SMART" id="SM00646"/>
    </source>
</evidence>
<dbReference type="GO" id="GO:0006782">
    <property type="term" value="P:protoporphyrinogen IX biosynthetic process"/>
    <property type="evidence" value="ECO:0007669"/>
    <property type="project" value="UniProtKB-UniPathway"/>
</dbReference>
<dbReference type="GO" id="GO:0008745">
    <property type="term" value="F:N-acetylmuramoyl-L-alanine amidase activity"/>
    <property type="evidence" value="ECO:0007669"/>
    <property type="project" value="InterPro"/>
</dbReference>
<dbReference type="STRING" id="1245745.A0A0A2WL03"/>